<dbReference type="AlphaFoldDB" id="A0A8J3FDB9"/>
<reference evidence="1" key="1">
    <citation type="journal article" date="2014" name="Int. J. Syst. Evol. Microbiol.">
        <title>Complete genome sequence of Corynebacterium casei LMG S-19264T (=DSM 44701T), isolated from a smear-ripened cheese.</title>
        <authorList>
            <consortium name="US DOE Joint Genome Institute (JGI-PGF)"/>
            <person name="Walter F."/>
            <person name="Albersmeier A."/>
            <person name="Kalinowski J."/>
            <person name="Ruckert C."/>
        </authorList>
    </citation>
    <scope>NUCLEOTIDE SEQUENCE</scope>
    <source>
        <strain evidence="1">JCM 3090</strain>
    </source>
</reference>
<reference evidence="1" key="2">
    <citation type="submission" date="2020-09" db="EMBL/GenBank/DDBJ databases">
        <authorList>
            <person name="Sun Q."/>
            <person name="Ohkuma M."/>
        </authorList>
    </citation>
    <scope>NUCLEOTIDE SEQUENCE</scope>
    <source>
        <strain evidence="1">JCM 3090</strain>
    </source>
</reference>
<dbReference type="PANTHER" id="PTHR31778:SF2">
    <property type="entry name" value="BUD SITE SELECTION PROTEIN RAX2"/>
    <property type="match status" value="1"/>
</dbReference>
<evidence type="ECO:0000313" key="1">
    <source>
        <dbReference type="EMBL" id="GGK09352.1"/>
    </source>
</evidence>
<dbReference type="Pfam" id="PF17164">
    <property type="entry name" value="DUF5122"/>
    <property type="match status" value="1"/>
</dbReference>
<proteinExistence type="predicted"/>
<dbReference type="InterPro" id="IPR011047">
    <property type="entry name" value="Quinoprotein_ADH-like_sf"/>
</dbReference>
<dbReference type="InterPro" id="IPR013431">
    <property type="entry name" value="Delta_60_rpt"/>
</dbReference>
<evidence type="ECO:0000313" key="2">
    <source>
        <dbReference type="Proteomes" id="UP000649739"/>
    </source>
</evidence>
<organism evidence="1 2">
    <name type="scientific">Pilimelia anulata</name>
    <dbReference type="NCBI Taxonomy" id="53371"/>
    <lineage>
        <taxon>Bacteria</taxon>
        <taxon>Bacillati</taxon>
        <taxon>Actinomycetota</taxon>
        <taxon>Actinomycetes</taxon>
        <taxon>Micromonosporales</taxon>
        <taxon>Micromonosporaceae</taxon>
        <taxon>Pilimelia</taxon>
    </lineage>
</organism>
<dbReference type="EMBL" id="BMQB01000013">
    <property type="protein sequence ID" value="GGK09352.1"/>
    <property type="molecule type" value="Genomic_DNA"/>
</dbReference>
<keyword evidence="2" id="KW-1185">Reference proteome</keyword>
<sequence>MALVSATPMSNTPDFNGSIHAVVHAGDTVYVGGDFTEVRVGKTKYKRTRLAAIDADTGALKPWHPDANGRVRALTAANGSIYAGGAFSAVDGLNRDGLVRLDADSGAVAGDFRPNVAGQPYALAVANNKLYLGGTFGAVNGRERTRLAAVDPVTAALDPDWTPSADDTVHTMVVEGGRVYLGGSFHRINGTGGTLRMAVVSPGTGTVDPTFRSGAKYVAYSIAVGTLGVYAAHGGPGGTIAAYSFGGTPRWGLTTDGDAQAVGVSNGTVYFGGHFDNVCRTTRVSSSNGDCVDGEVPRVKLGAAGEDGQLTNWVAHGNGIIGVNALSAQASRDRLAVAGAFTVINGAKHQRFAQFP</sequence>
<gene>
    <name evidence="1" type="ORF">GCM10010123_44050</name>
</gene>
<dbReference type="Proteomes" id="UP000649739">
    <property type="component" value="Unassembled WGS sequence"/>
</dbReference>
<dbReference type="GO" id="GO:1902929">
    <property type="term" value="C:plasma membrane of growing cell tip"/>
    <property type="evidence" value="ECO:0007669"/>
    <property type="project" value="TreeGrafter"/>
</dbReference>
<dbReference type="SUPFAM" id="SSF50998">
    <property type="entry name" value="Quinoprotein alcohol dehydrogenase-like"/>
    <property type="match status" value="1"/>
</dbReference>
<name>A0A8J3FDB9_9ACTN</name>
<accession>A0A8J3FDB9</accession>
<dbReference type="PANTHER" id="PTHR31778">
    <property type="entry name" value="BUD SITE SELECTION PROTEIN RAX2"/>
    <property type="match status" value="1"/>
</dbReference>
<comment type="caution">
    <text evidence="1">The sequence shown here is derived from an EMBL/GenBank/DDBJ whole genome shotgun (WGS) entry which is preliminary data.</text>
</comment>
<protein>
    <submittedName>
        <fullName evidence="1">Uncharacterized protein</fullName>
    </submittedName>
</protein>